<evidence type="ECO:0000313" key="2">
    <source>
        <dbReference type="Proteomes" id="UP001469553"/>
    </source>
</evidence>
<dbReference type="EMBL" id="JAHRIP010022284">
    <property type="protein sequence ID" value="MEQ2289125.1"/>
    <property type="molecule type" value="Genomic_DNA"/>
</dbReference>
<keyword evidence="2" id="KW-1185">Reference proteome</keyword>
<evidence type="ECO:0000313" key="1">
    <source>
        <dbReference type="EMBL" id="MEQ2289125.1"/>
    </source>
</evidence>
<accession>A0ABV0Y637</accession>
<protein>
    <submittedName>
        <fullName evidence="1">Uncharacterized protein</fullName>
    </submittedName>
</protein>
<comment type="caution">
    <text evidence="1">The sequence shown here is derived from an EMBL/GenBank/DDBJ whole genome shotgun (WGS) entry which is preliminary data.</text>
</comment>
<dbReference type="Proteomes" id="UP001469553">
    <property type="component" value="Unassembled WGS sequence"/>
</dbReference>
<sequence>MTERADKTDCGAQLRGAVSHQGILLGQHNTILQSPAQQQTQIQQAVTALTHQFQELIKKFPVSPLNPVPVQFLLPRPAPAPLQCGPLPGRLLLHLLNRPQSLGTKKNREDLGQASACIVERQVIFA</sequence>
<reference evidence="1 2" key="1">
    <citation type="submission" date="2021-06" db="EMBL/GenBank/DDBJ databases">
        <authorList>
            <person name="Palmer J.M."/>
        </authorList>
    </citation>
    <scope>NUCLEOTIDE SEQUENCE [LARGE SCALE GENOMIC DNA]</scope>
    <source>
        <strain evidence="1 2">AS_MEX2019</strain>
        <tissue evidence="1">Muscle</tissue>
    </source>
</reference>
<proteinExistence type="predicted"/>
<gene>
    <name evidence="1" type="ORF">AMECASPLE_029863</name>
</gene>
<organism evidence="1 2">
    <name type="scientific">Ameca splendens</name>
    <dbReference type="NCBI Taxonomy" id="208324"/>
    <lineage>
        <taxon>Eukaryota</taxon>
        <taxon>Metazoa</taxon>
        <taxon>Chordata</taxon>
        <taxon>Craniata</taxon>
        <taxon>Vertebrata</taxon>
        <taxon>Euteleostomi</taxon>
        <taxon>Actinopterygii</taxon>
        <taxon>Neopterygii</taxon>
        <taxon>Teleostei</taxon>
        <taxon>Neoteleostei</taxon>
        <taxon>Acanthomorphata</taxon>
        <taxon>Ovalentaria</taxon>
        <taxon>Atherinomorphae</taxon>
        <taxon>Cyprinodontiformes</taxon>
        <taxon>Goodeidae</taxon>
        <taxon>Ameca</taxon>
    </lineage>
</organism>
<name>A0ABV0Y637_9TELE</name>